<dbReference type="STRING" id="1330534.L323_12840"/>
<evidence type="ECO:0008006" key="3">
    <source>
        <dbReference type="Google" id="ProtNLM"/>
    </source>
</evidence>
<dbReference type="EMBL" id="ATAY01000063">
    <property type="protein sequence ID" value="EPR10494.1"/>
    <property type="molecule type" value="Genomic_DNA"/>
</dbReference>
<proteinExistence type="predicted"/>
<evidence type="ECO:0000313" key="1">
    <source>
        <dbReference type="EMBL" id="EPR10494.1"/>
    </source>
</evidence>
<accession>U4QZT3</accession>
<dbReference type="AlphaFoldDB" id="U4QZT3"/>
<sequence>MKKKLRFSKNKTIITIAHRLVTVMESDYIIMLQNGQITAQEDSDELIEQNEDIASLFQLKI</sequence>
<organism evidence="1 2">
    <name type="scientific">Ruminiclostridium papyrosolvens C7</name>
    <dbReference type="NCBI Taxonomy" id="1330534"/>
    <lineage>
        <taxon>Bacteria</taxon>
        <taxon>Bacillati</taxon>
        <taxon>Bacillota</taxon>
        <taxon>Clostridia</taxon>
        <taxon>Eubacteriales</taxon>
        <taxon>Oscillospiraceae</taxon>
        <taxon>Ruminiclostridium</taxon>
    </lineage>
</organism>
<dbReference type="Gene3D" id="3.40.50.300">
    <property type="entry name" value="P-loop containing nucleotide triphosphate hydrolases"/>
    <property type="match status" value="1"/>
</dbReference>
<reference evidence="1 2" key="1">
    <citation type="journal article" date="2013" name="Genome Announc.">
        <title>Draft Genome Sequence of the Cellulolytic Bacterium Clostridium papyrosolvens C7 (ATCC 700395).</title>
        <authorList>
            <person name="Zepeda V."/>
            <person name="Dassa B."/>
            <person name="Borovok I."/>
            <person name="Lamed R."/>
            <person name="Bayer E.A."/>
            <person name="Cate J.H."/>
        </authorList>
    </citation>
    <scope>NUCLEOTIDE SEQUENCE [LARGE SCALE GENOMIC DNA]</scope>
    <source>
        <strain evidence="1 2">C7</strain>
    </source>
</reference>
<comment type="caution">
    <text evidence="1">The sequence shown here is derived from an EMBL/GenBank/DDBJ whole genome shotgun (WGS) entry which is preliminary data.</text>
</comment>
<dbReference type="Proteomes" id="UP000016860">
    <property type="component" value="Unassembled WGS sequence"/>
</dbReference>
<protein>
    <recommendedName>
        <fullName evidence="3">ABC transporter ATP-binding protein</fullName>
    </recommendedName>
</protein>
<dbReference type="InterPro" id="IPR027417">
    <property type="entry name" value="P-loop_NTPase"/>
</dbReference>
<dbReference type="PATRIC" id="fig|1330534.3.peg.2544"/>
<dbReference type="SUPFAM" id="SSF52540">
    <property type="entry name" value="P-loop containing nucleoside triphosphate hydrolases"/>
    <property type="match status" value="1"/>
</dbReference>
<evidence type="ECO:0000313" key="2">
    <source>
        <dbReference type="Proteomes" id="UP000016860"/>
    </source>
</evidence>
<name>U4QZT3_9FIRM</name>
<gene>
    <name evidence="1" type="ORF">L323_12840</name>
</gene>